<keyword evidence="3" id="KW-1185">Reference proteome</keyword>
<gene>
    <name evidence="2" type="ORF">ATK06_1380</name>
</gene>
<feature type="transmembrane region" description="Helical" evidence="1">
    <location>
        <begin position="29"/>
        <end position="52"/>
    </location>
</feature>
<keyword evidence="1" id="KW-0812">Transmembrane</keyword>
<accession>A0A2A9DNF2</accession>
<evidence type="ECO:0000256" key="1">
    <source>
        <dbReference type="SAM" id="Phobius"/>
    </source>
</evidence>
<organism evidence="2 3">
    <name type="scientific">Corynebacterium renale</name>
    <dbReference type="NCBI Taxonomy" id="1724"/>
    <lineage>
        <taxon>Bacteria</taxon>
        <taxon>Bacillati</taxon>
        <taxon>Actinomycetota</taxon>
        <taxon>Actinomycetes</taxon>
        <taxon>Mycobacteriales</taxon>
        <taxon>Corynebacteriaceae</taxon>
        <taxon>Corynebacterium</taxon>
    </lineage>
</organism>
<comment type="caution">
    <text evidence="2">The sequence shown here is derived from an EMBL/GenBank/DDBJ whole genome shotgun (WGS) entry which is preliminary data.</text>
</comment>
<dbReference type="AlphaFoldDB" id="A0A2A9DNF2"/>
<name>A0A2A9DNF2_9CORY</name>
<evidence type="ECO:0000313" key="3">
    <source>
        <dbReference type="Proteomes" id="UP000221653"/>
    </source>
</evidence>
<dbReference type="RefSeq" id="WP_053072665.1">
    <property type="nucleotide sequence ID" value="NZ_LDYE01000003.1"/>
</dbReference>
<feature type="transmembrane region" description="Helical" evidence="1">
    <location>
        <begin position="58"/>
        <end position="81"/>
    </location>
</feature>
<dbReference type="EMBL" id="PDJF01000001">
    <property type="protein sequence ID" value="PFG28277.1"/>
    <property type="molecule type" value="Genomic_DNA"/>
</dbReference>
<evidence type="ECO:0000313" key="2">
    <source>
        <dbReference type="EMBL" id="PFG28277.1"/>
    </source>
</evidence>
<keyword evidence="1" id="KW-1133">Transmembrane helix</keyword>
<dbReference type="Proteomes" id="UP000221653">
    <property type="component" value="Unassembled WGS sequence"/>
</dbReference>
<sequence>MATTATTSLSGPIELRTTWATVWRRKTSILAIIFTLAMLALCAIFTSSAAATSGRISALYWAATALPLLGIIMAWSAWWSWASHVRKPALFVDALIRIPRTGVRYALPELGCAQIFNQGGTSYIALLPKHEKGRVPADLHSVDPYIVEFPVGARPQPFELGQELARRVPGLDVDKLGNI</sequence>
<dbReference type="OrthoDB" id="4418808at2"/>
<protein>
    <submittedName>
        <fullName evidence="2">Uncharacterized protein</fullName>
    </submittedName>
</protein>
<reference evidence="2 3" key="1">
    <citation type="submission" date="2017-10" db="EMBL/GenBank/DDBJ databases">
        <title>Sequencing the genomes of 1000 actinobacteria strains.</title>
        <authorList>
            <person name="Klenk H.-P."/>
        </authorList>
    </citation>
    <scope>NUCLEOTIDE SEQUENCE [LARGE SCALE GENOMIC DNA]</scope>
    <source>
        <strain evidence="2 3">DSM 20688</strain>
    </source>
</reference>
<keyword evidence="1" id="KW-0472">Membrane</keyword>
<proteinExistence type="predicted"/>